<dbReference type="SUPFAM" id="SSF75445">
    <property type="entry name" value="D-ribose-5-phosphate isomerase (RpiA), lid domain"/>
    <property type="match status" value="1"/>
</dbReference>
<dbReference type="GO" id="GO:0004751">
    <property type="term" value="F:ribose-5-phosphate isomerase activity"/>
    <property type="evidence" value="ECO:0007669"/>
    <property type="project" value="InterPro"/>
</dbReference>
<proteinExistence type="predicted"/>
<dbReference type="STRING" id="1423790.BN53_09560"/>
<keyword evidence="1" id="KW-0413">Isomerase</keyword>
<accession>I7LCZ9</accession>
<comment type="caution">
    <text evidence="1">The sequence shown here is derived from an EMBL/GenBank/DDBJ whole genome shotgun (WGS) entry which is preliminary data.</text>
</comment>
<dbReference type="OrthoDB" id="5870696at2"/>
<dbReference type="AlphaFoldDB" id="I7LCZ9"/>
<evidence type="ECO:0000313" key="2">
    <source>
        <dbReference type="Proteomes" id="UP000009311"/>
    </source>
</evidence>
<dbReference type="Proteomes" id="UP000009311">
    <property type="component" value="Unassembled WGS sequence"/>
</dbReference>
<evidence type="ECO:0000313" key="1">
    <source>
        <dbReference type="EMBL" id="CCI84443.1"/>
    </source>
</evidence>
<organism evidence="1 2">
    <name type="scientific">Lactobacillus pasteurii DSM 23907 = CRBIP 24.76</name>
    <dbReference type="NCBI Taxonomy" id="1423790"/>
    <lineage>
        <taxon>Bacteria</taxon>
        <taxon>Bacillati</taxon>
        <taxon>Bacillota</taxon>
        <taxon>Bacilli</taxon>
        <taxon>Lactobacillales</taxon>
        <taxon>Lactobacillaceae</taxon>
        <taxon>Lactobacillus</taxon>
    </lineage>
</organism>
<dbReference type="InterPro" id="IPR004788">
    <property type="entry name" value="Ribose5P_isomerase_type_A"/>
</dbReference>
<protein>
    <submittedName>
        <fullName evidence="1">Ribose-5-phosphate isomerase</fullName>
    </submittedName>
</protein>
<sequence length="155" mass="16845">MSIISDYASQLIEPNMSVSLGGGHNVFDLAKIIKDKGLDQTTELYSPSEKISQQLDPKIPLCLEIAEPALDQILKLAELLGLDAQVRMAQATATYSRSPLGNLFVDLYASSWQDIVAIENKLVKENGVISSSLFANLVTGVISEKNQTGFIFKGE</sequence>
<keyword evidence="2" id="KW-1185">Reference proteome</keyword>
<dbReference type="Pfam" id="PF06026">
    <property type="entry name" value="Rib_5-P_isom_A"/>
    <property type="match status" value="1"/>
</dbReference>
<dbReference type="Gene3D" id="3.30.70.260">
    <property type="match status" value="1"/>
</dbReference>
<dbReference type="EMBL" id="CAKD01000002">
    <property type="protein sequence ID" value="CCI84443.1"/>
    <property type="molecule type" value="Genomic_DNA"/>
</dbReference>
<dbReference type="GO" id="GO:0009052">
    <property type="term" value="P:pentose-phosphate shunt, non-oxidative branch"/>
    <property type="evidence" value="ECO:0007669"/>
    <property type="project" value="InterPro"/>
</dbReference>
<name>I7LCZ9_9LACO</name>
<dbReference type="RefSeq" id="WP_009558992.1">
    <property type="nucleotide sequence ID" value="NZ_AYZN01000022.1"/>
</dbReference>
<gene>
    <name evidence="1" type="ORF">BN53_09560</name>
</gene>
<reference evidence="1 2" key="1">
    <citation type="submission" date="2012-06" db="EMBL/GenBank/DDBJ databases">
        <title>Draft Genome Sequence of Lactobacillus pasteurii CRBIP 24.76T.</title>
        <authorList>
            <person name="Cousin S."/>
            <person name="Bouchier C."/>
            <person name="Loux V."/>
            <person name="Ma L."/>
            <person name="Creno S."/>
            <person name="Bizet C."/>
            <person name="Clermont D."/>
        </authorList>
    </citation>
    <scope>NUCLEOTIDE SEQUENCE [LARGE SCALE GENOMIC DNA]</scope>
    <source>
        <strain evidence="2">CRBIP 24.76T</strain>
    </source>
</reference>